<organism evidence="2 3">
    <name type="scientific">Lentinula aff. detonsa</name>
    <dbReference type="NCBI Taxonomy" id="2804958"/>
    <lineage>
        <taxon>Eukaryota</taxon>
        <taxon>Fungi</taxon>
        <taxon>Dikarya</taxon>
        <taxon>Basidiomycota</taxon>
        <taxon>Agaricomycotina</taxon>
        <taxon>Agaricomycetes</taxon>
        <taxon>Agaricomycetidae</taxon>
        <taxon>Agaricales</taxon>
        <taxon>Marasmiineae</taxon>
        <taxon>Omphalotaceae</taxon>
        <taxon>Lentinula</taxon>
    </lineage>
</organism>
<accession>A0AA38KW40</accession>
<gene>
    <name evidence="2" type="ORF">GGU10DRAFT_280328</name>
</gene>
<feature type="region of interest" description="Disordered" evidence="1">
    <location>
        <begin position="180"/>
        <end position="205"/>
    </location>
</feature>
<feature type="compositionally biased region" description="Acidic residues" evidence="1">
    <location>
        <begin position="180"/>
        <end position="202"/>
    </location>
</feature>
<comment type="caution">
    <text evidence="2">The sequence shown here is derived from an EMBL/GenBank/DDBJ whole genome shotgun (WGS) entry which is preliminary data.</text>
</comment>
<evidence type="ECO:0000313" key="3">
    <source>
        <dbReference type="Proteomes" id="UP001163798"/>
    </source>
</evidence>
<name>A0AA38KW40_9AGAR</name>
<evidence type="ECO:0000313" key="2">
    <source>
        <dbReference type="EMBL" id="KAJ3779753.1"/>
    </source>
</evidence>
<proteinExistence type="predicted"/>
<dbReference type="AlphaFoldDB" id="A0AA38KW40"/>
<dbReference type="Proteomes" id="UP001163798">
    <property type="component" value="Unassembled WGS sequence"/>
</dbReference>
<reference evidence="2" key="1">
    <citation type="submission" date="2022-08" db="EMBL/GenBank/DDBJ databases">
        <authorList>
            <consortium name="DOE Joint Genome Institute"/>
            <person name="Min B."/>
            <person name="Riley R."/>
            <person name="Sierra-Patev S."/>
            <person name="Naranjo-Ortiz M."/>
            <person name="Looney B."/>
            <person name="Konkel Z."/>
            <person name="Slot J.C."/>
            <person name="Sakamoto Y."/>
            <person name="Steenwyk J.L."/>
            <person name="Rokas A."/>
            <person name="Carro J."/>
            <person name="Camarero S."/>
            <person name="Ferreira P."/>
            <person name="Molpeceres G."/>
            <person name="Ruiz-Duenas F.J."/>
            <person name="Serrano A."/>
            <person name="Henrissat B."/>
            <person name="Drula E."/>
            <person name="Hughes K.W."/>
            <person name="Mata J.L."/>
            <person name="Ishikawa N.K."/>
            <person name="Vargas-Isla R."/>
            <person name="Ushijima S."/>
            <person name="Smith C.A."/>
            <person name="Ahrendt S."/>
            <person name="Andreopoulos W."/>
            <person name="He G."/>
            <person name="Labutti K."/>
            <person name="Lipzen A."/>
            <person name="Ng V."/>
            <person name="Sandor L."/>
            <person name="Barry K."/>
            <person name="Martinez A.T."/>
            <person name="Xiao Y."/>
            <person name="Gibbons J.G."/>
            <person name="Terashima K."/>
            <person name="Hibbett D.S."/>
            <person name="Grigoriev I.V."/>
        </authorList>
    </citation>
    <scope>NUCLEOTIDE SEQUENCE</scope>
    <source>
        <strain evidence="2">TFB10291</strain>
    </source>
</reference>
<sequence>MQQHIGHAMQKRSATIVSALESYNEAAAKLSPPRKLLDWNNVLNYTYLSEFDFLRDTRSDVHDRPWAKPAVREAMSEFFKLIRAGKELDRLHIEIKRLLTSMKEEEEYIPAVARKVQAYNPPLAYQIQLYGNERGRFNVVHRMRLNSIRKLKGFNPIDSHFFQPGIGIQRQRVEEADFCETPEAREEDDDNESEGEDEEAEANDLAATVLAIANDHV</sequence>
<evidence type="ECO:0000256" key="1">
    <source>
        <dbReference type="SAM" id="MobiDB-lite"/>
    </source>
</evidence>
<protein>
    <submittedName>
        <fullName evidence="2">Uncharacterized protein</fullName>
    </submittedName>
</protein>
<keyword evidence="3" id="KW-1185">Reference proteome</keyword>
<dbReference type="EMBL" id="MU794266">
    <property type="protein sequence ID" value="KAJ3779753.1"/>
    <property type="molecule type" value="Genomic_DNA"/>
</dbReference>